<reference evidence="2 3" key="1">
    <citation type="submission" date="2021-06" db="EMBL/GenBank/DDBJ databases">
        <title>Sphingomonas sp. XMGL2, whole genome shotgun sequencing project.</title>
        <authorList>
            <person name="Zhao G."/>
            <person name="Shen L."/>
        </authorList>
    </citation>
    <scope>NUCLEOTIDE SEQUENCE [LARGE SCALE GENOMIC DNA]</scope>
    <source>
        <strain evidence="2 3">XMGL2</strain>
    </source>
</reference>
<name>A0ABS6BGE1_9SPHN</name>
<keyword evidence="1" id="KW-1133">Transmembrane helix</keyword>
<keyword evidence="1" id="KW-0472">Membrane</keyword>
<accession>A0ABS6BGE1</accession>
<keyword evidence="3" id="KW-1185">Reference proteome</keyword>
<organism evidence="2 3">
    <name type="scientific">Sphingomonas quercus</name>
    <dbReference type="NCBI Taxonomy" id="2842451"/>
    <lineage>
        <taxon>Bacteria</taxon>
        <taxon>Pseudomonadati</taxon>
        <taxon>Pseudomonadota</taxon>
        <taxon>Alphaproteobacteria</taxon>
        <taxon>Sphingomonadales</taxon>
        <taxon>Sphingomonadaceae</taxon>
        <taxon>Sphingomonas</taxon>
    </lineage>
</organism>
<dbReference type="RefSeq" id="WP_216321128.1">
    <property type="nucleotide sequence ID" value="NZ_JAHKRT010000002.1"/>
</dbReference>
<gene>
    <name evidence="2" type="ORF">KOF26_05100</name>
</gene>
<feature type="transmembrane region" description="Helical" evidence="1">
    <location>
        <begin position="133"/>
        <end position="157"/>
    </location>
</feature>
<comment type="caution">
    <text evidence="2">The sequence shown here is derived from an EMBL/GenBank/DDBJ whole genome shotgun (WGS) entry which is preliminary data.</text>
</comment>
<proteinExistence type="predicted"/>
<evidence type="ECO:0000313" key="3">
    <source>
        <dbReference type="Proteomes" id="UP000776276"/>
    </source>
</evidence>
<feature type="transmembrane region" description="Helical" evidence="1">
    <location>
        <begin position="209"/>
        <end position="233"/>
    </location>
</feature>
<sequence>MTTTVASPPRAWWEGRPYALLLIALSVVPLLWPPIPPLTDLLGHMGRYRVQLDIDSSPYLAQYFGFKWAILANLGVDLLVQALAPLIGLEPAVKLVVLAIPPITVAGLIGIVRETHGRVPATAAFALPLAWGYPYQFGFVNFALSMGLAMCAFALWLRLGRLGWRRLRMGLFVPIGIAIWFAHVFGWGVLGLLVFSAELVAYRRSGDGLIIAAIRAGLACWPLWPPILLMVAWRGQAAGTTGDWFYWRVKLGYLLSVLRERWRDWDIVGALLLHVLFVVAVVERRFRVDPVLALAAAVMAITFAVLPRILLGSAYADMRLAPTVVMCAVLAFNPSGFSHRGQAAWAIGATLFFLARVGTSTAALALYSAGWQAQEPALDHIARGSRVLALASMPCSREWHTARTEHLSSLATVRRDAFVNDQWVMPGAQLLTVHYDKGGRYTRDPSQIVRPTRRCRSRAESLLEPAVQSFPRDAFDYVWLIDVAPAKRPVDYPELIPLWFGERSGALYRVDHSVSGTPRSD</sequence>
<protein>
    <recommendedName>
        <fullName evidence="4">Transmembrane protein</fullName>
    </recommendedName>
</protein>
<dbReference type="EMBL" id="JAHKRT010000002">
    <property type="protein sequence ID" value="MBU3077239.1"/>
    <property type="molecule type" value="Genomic_DNA"/>
</dbReference>
<feature type="transmembrane region" description="Helical" evidence="1">
    <location>
        <begin position="343"/>
        <end position="367"/>
    </location>
</feature>
<feature type="transmembrane region" description="Helical" evidence="1">
    <location>
        <begin position="318"/>
        <end position="337"/>
    </location>
</feature>
<feature type="transmembrane region" description="Helical" evidence="1">
    <location>
        <begin position="169"/>
        <end position="197"/>
    </location>
</feature>
<keyword evidence="1" id="KW-0812">Transmembrane</keyword>
<evidence type="ECO:0000313" key="2">
    <source>
        <dbReference type="EMBL" id="MBU3077239.1"/>
    </source>
</evidence>
<evidence type="ECO:0000256" key="1">
    <source>
        <dbReference type="SAM" id="Phobius"/>
    </source>
</evidence>
<feature type="transmembrane region" description="Helical" evidence="1">
    <location>
        <begin position="288"/>
        <end position="306"/>
    </location>
</feature>
<feature type="transmembrane region" description="Helical" evidence="1">
    <location>
        <begin position="95"/>
        <end position="113"/>
    </location>
</feature>
<feature type="transmembrane region" description="Helical" evidence="1">
    <location>
        <begin position="18"/>
        <end position="35"/>
    </location>
</feature>
<evidence type="ECO:0008006" key="4">
    <source>
        <dbReference type="Google" id="ProtNLM"/>
    </source>
</evidence>
<feature type="transmembrane region" description="Helical" evidence="1">
    <location>
        <begin position="68"/>
        <end position="88"/>
    </location>
</feature>
<dbReference type="Proteomes" id="UP000776276">
    <property type="component" value="Unassembled WGS sequence"/>
</dbReference>